<gene>
    <name evidence="1" type="ORF">A1359_12150</name>
</gene>
<reference evidence="1 2" key="1">
    <citation type="submission" date="2016-03" db="EMBL/GenBank/DDBJ databases">
        <authorList>
            <person name="Ploux O."/>
        </authorList>
    </citation>
    <scope>NUCLEOTIDE SEQUENCE [LARGE SCALE GENOMIC DNA]</scope>
    <source>
        <strain evidence="1 2">R-45370</strain>
    </source>
</reference>
<dbReference type="AlphaFoldDB" id="A0A177N6R9"/>
<evidence type="ECO:0000313" key="2">
    <source>
        <dbReference type="Proteomes" id="UP000078476"/>
    </source>
</evidence>
<dbReference type="OrthoDB" id="5149874at2"/>
<accession>A0A177N6R9</accession>
<name>A0A177N6R9_9GAMM</name>
<protein>
    <submittedName>
        <fullName evidence="1">Uncharacterized protein</fullName>
    </submittedName>
</protein>
<dbReference type="EMBL" id="LUUI01000118">
    <property type="protein sequence ID" value="OAI13552.1"/>
    <property type="molecule type" value="Genomic_DNA"/>
</dbReference>
<comment type="caution">
    <text evidence="1">The sequence shown here is derived from an EMBL/GenBank/DDBJ whole genome shotgun (WGS) entry which is preliminary data.</text>
</comment>
<organism evidence="1 2">
    <name type="scientific">Methylomonas lenta</name>
    <dbReference type="NCBI Taxonomy" id="980561"/>
    <lineage>
        <taxon>Bacteria</taxon>
        <taxon>Pseudomonadati</taxon>
        <taxon>Pseudomonadota</taxon>
        <taxon>Gammaproteobacteria</taxon>
        <taxon>Methylococcales</taxon>
        <taxon>Methylococcaceae</taxon>
        <taxon>Methylomonas</taxon>
    </lineage>
</organism>
<keyword evidence="2" id="KW-1185">Reference proteome</keyword>
<dbReference type="STRING" id="980561.A1359_12150"/>
<sequence length="181" mass="20358">MSRYIPTNSETRDFPAAVVVAYCFESKNGPAYVAYKGRQGKPARFFAFASPDRRDRHLSNYIDQQTEFEALKRTRRQTGHGLIVGDIVFSTWGYEQTNVDFFEVVRVPTALSAVVRQIESETIEDKPGSMTGKTTAKPGQFVAVAKSETRRACGVHVLNGGNMRGQLQKWDGTPRRVTWYA</sequence>
<dbReference type="Proteomes" id="UP000078476">
    <property type="component" value="Unassembled WGS sequence"/>
</dbReference>
<proteinExistence type="predicted"/>
<dbReference type="RefSeq" id="WP_066984228.1">
    <property type="nucleotide sequence ID" value="NZ_LUUI01000118.1"/>
</dbReference>
<evidence type="ECO:0000313" key="1">
    <source>
        <dbReference type="EMBL" id="OAI13552.1"/>
    </source>
</evidence>